<gene>
    <name evidence="1" type="ORF">IV500_06345</name>
</gene>
<dbReference type="AlphaFoldDB" id="A0A931CM61"/>
<comment type="caution">
    <text evidence="1">The sequence shown here is derived from an EMBL/GenBank/DDBJ whole genome shotgun (WGS) entry which is preliminary data.</text>
</comment>
<dbReference type="Proteomes" id="UP000655366">
    <property type="component" value="Unassembled WGS sequence"/>
</dbReference>
<evidence type="ECO:0000313" key="1">
    <source>
        <dbReference type="EMBL" id="MBG0739020.1"/>
    </source>
</evidence>
<evidence type="ECO:0000313" key="2">
    <source>
        <dbReference type="Proteomes" id="UP000655366"/>
    </source>
</evidence>
<sequence length="160" mass="17461">MSTSRQPKGIRTGGQFAAGIHTEPELSLNTATPAICADLVAARRVLSAQVGAMDVTAAAKGLKKRFRGAHRISAYRSSSQIYDPEEMTVRITDRDDRTIWEGSRAKVAQLGSLSLIPDKYQEEDSPLRTSRVSGSNGNMWRYYSIDKMAALTPEDLAVDG</sequence>
<reference evidence="1 2" key="1">
    <citation type="submission" date="2020-11" db="EMBL/GenBank/DDBJ databases">
        <title>Arthrobacter antarcticus sp. nov., isolated from Antarctic Soil.</title>
        <authorList>
            <person name="Li J."/>
        </authorList>
    </citation>
    <scope>NUCLEOTIDE SEQUENCE [LARGE SCALE GENOMIC DNA]</scope>
    <source>
        <strain evidence="1 2">Z1-20</strain>
    </source>
</reference>
<name>A0A931CM61_9MICC</name>
<dbReference type="EMBL" id="JADNYM010000006">
    <property type="protein sequence ID" value="MBG0739020.1"/>
    <property type="molecule type" value="Genomic_DNA"/>
</dbReference>
<dbReference type="RefSeq" id="WP_196395966.1">
    <property type="nucleotide sequence ID" value="NZ_JADNYM010000006.1"/>
</dbReference>
<keyword evidence="2" id="KW-1185">Reference proteome</keyword>
<proteinExistence type="predicted"/>
<organism evidence="1 2">
    <name type="scientific">Arthrobacter terrae</name>
    <dbReference type="NCBI Taxonomy" id="2935737"/>
    <lineage>
        <taxon>Bacteria</taxon>
        <taxon>Bacillati</taxon>
        <taxon>Actinomycetota</taxon>
        <taxon>Actinomycetes</taxon>
        <taxon>Micrococcales</taxon>
        <taxon>Micrococcaceae</taxon>
        <taxon>Arthrobacter</taxon>
    </lineage>
</organism>
<protein>
    <submittedName>
        <fullName evidence="1">Uncharacterized protein</fullName>
    </submittedName>
</protein>
<accession>A0A931CM61</accession>